<dbReference type="Pfam" id="PF00326">
    <property type="entry name" value="Peptidase_S9"/>
    <property type="match status" value="1"/>
</dbReference>
<keyword evidence="2" id="KW-0031">Aminopeptidase</keyword>
<proteinExistence type="predicted"/>
<gene>
    <name evidence="2" type="ORF">EV186_109142</name>
</gene>
<name>A0A4R6RVZ1_LABRH</name>
<accession>A0A4R6RVZ1</accession>
<feature type="domain" description="Peptidase S9 prolyl oligopeptidase catalytic" evidence="1">
    <location>
        <begin position="423"/>
        <end position="630"/>
    </location>
</feature>
<organism evidence="2 3">
    <name type="scientific">Labedaea rhizosphaerae</name>
    <dbReference type="NCBI Taxonomy" id="598644"/>
    <lineage>
        <taxon>Bacteria</taxon>
        <taxon>Bacillati</taxon>
        <taxon>Actinomycetota</taxon>
        <taxon>Actinomycetes</taxon>
        <taxon>Pseudonocardiales</taxon>
        <taxon>Pseudonocardiaceae</taxon>
        <taxon>Labedaea</taxon>
    </lineage>
</organism>
<protein>
    <submittedName>
        <fullName evidence="2">Dipeptidyl aminopeptidase/acylaminoacyl peptidase</fullName>
    </submittedName>
</protein>
<dbReference type="InterPro" id="IPR001375">
    <property type="entry name" value="Peptidase_S9_cat"/>
</dbReference>
<dbReference type="EMBL" id="SNXZ01000009">
    <property type="protein sequence ID" value="TDP91150.1"/>
    <property type="molecule type" value="Genomic_DNA"/>
</dbReference>
<dbReference type="Proteomes" id="UP000295444">
    <property type="component" value="Unassembled WGS sequence"/>
</dbReference>
<sequence>MVKIAPYGAWQSPISAADAAAADGAAGWVSIGRTGGDDVWWIETRPAEGGRNALLRRTGERTEEVLPAEFNVRNRVHEYGGRAYAVLDDGRVVFTSWADQRLYVYTPGGTPEPISPEPDRHHGLRYSDLVAVGDGVWCVRETVTGELPTDIERHLVAVSVDGTVTELAASHHFMASPRLSPDGKRAAWLGWNHPDMPWDSTELCVADIADDGTFGPHRVLAGGPGVSICQVEWETPETLLALMDPTGWWNLHRVGLDGIAVNLAPCERELGGAMWKLGMQWFAPLGGGKHVVLAAGALAILDERSGTVTDVETDAPVWASSLSVRDGVVYGSTHYTDRKPAVAKLDLATGELTELTEQGPLPDPAYLPKPEKRTFRGPDGREIPAYVFAPTNPDFAGPDGERPPYMVHVHGGPTGSTSSMLNLDFAYFTSRGIGVVAVNYGGSVGYGRAFREVLKEQWGIVDVVDCAAVAQALADEGSADGARLAVRGGSAGGWTAAAAMTSVKTFACGTIMFPILDLTAWTSGGGETHDFESRYVEGLVGTLPEHADRYAERSPVNKVDQLAGPVLLLQGLEDEVCPPVQANRFVATLDGSGVPHAYLTFEGEQHGFRKAETMETALHAELSFYGQVFGFEPSETPRLDLRT</sequence>
<keyword evidence="2" id="KW-0378">Hydrolase</keyword>
<comment type="caution">
    <text evidence="2">The sequence shown here is derived from an EMBL/GenBank/DDBJ whole genome shotgun (WGS) entry which is preliminary data.</text>
</comment>
<dbReference type="GO" id="GO:0006508">
    <property type="term" value="P:proteolysis"/>
    <property type="evidence" value="ECO:0007669"/>
    <property type="project" value="InterPro"/>
</dbReference>
<dbReference type="PANTHER" id="PTHR43056:SF5">
    <property type="entry name" value="PEPTIDASE S9 PROLYL OLIGOPEPTIDASE CATALYTIC DOMAIN-CONTAINING PROTEIN"/>
    <property type="match status" value="1"/>
</dbReference>
<dbReference type="GO" id="GO:0008236">
    <property type="term" value="F:serine-type peptidase activity"/>
    <property type="evidence" value="ECO:0007669"/>
    <property type="project" value="InterPro"/>
</dbReference>
<dbReference type="SUPFAM" id="SSF82171">
    <property type="entry name" value="DPP6 N-terminal domain-like"/>
    <property type="match status" value="1"/>
</dbReference>
<dbReference type="SUPFAM" id="SSF53474">
    <property type="entry name" value="alpha/beta-Hydrolases"/>
    <property type="match status" value="1"/>
</dbReference>
<dbReference type="InterPro" id="IPR029058">
    <property type="entry name" value="AB_hydrolase_fold"/>
</dbReference>
<dbReference type="AlphaFoldDB" id="A0A4R6RVZ1"/>
<keyword evidence="3" id="KW-1185">Reference proteome</keyword>
<evidence type="ECO:0000313" key="2">
    <source>
        <dbReference type="EMBL" id="TDP91150.1"/>
    </source>
</evidence>
<evidence type="ECO:0000313" key="3">
    <source>
        <dbReference type="Proteomes" id="UP000295444"/>
    </source>
</evidence>
<dbReference type="OrthoDB" id="128799at2"/>
<dbReference type="InterPro" id="IPR050585">
    <property type="entry name" value="Xaa-Pro_dipeptidyl-ppase/CocE"/>
</dbReference>
<dbReference type="RefSeq" id="WP_133853930.1">
    <property type="nucleotide sequence ID" value="NZ_SNXZ01000009.1"/>
</dbReference>
<dbReference type="GO" id="GO:0004177">
    <property type="term" value="F:aminopeptidase activity"/>
    <property type="evidence" value="ECO:0007669"/>
    <property type="project" value="UniProtKB-KW"/>
</dbReference>
<evidence type="ECO:0000259" key="1">
    <source>
        <dbReference type="Pfam" id="PF00326"/>
    </source>
</evidence>
<dbReference type="PANTHER" id="PTHR43056">
    <property type="entry name" value="PEPTIDASE S9 PROLYL OLIGOPEPTIDASE"/>
    <property type="match status" value="1"/>
</dbReference>
<keyword evidence="2" id="KW-0645">Protease</keyword>
<reference evidence="2 3" key="1">
    <citation type="submission" date="2019-03" db="EMBL/GenBank/DDBJ databases">
        <title>Genomic Encyclopedia of Type Strains, Phase IV (KMG-IV): sequencing the most valuable type-strain genomes for metagenomic binning, comparative biology and taxonomic classification.</title>
        <authorList>
            <person name="Goeker M."/>
        </authorList>
    </citation>
    <scope>NUCLEOTIDE SEQUENCE [LARGE SCALE GENOMIC DNA]</scope>
    <source>
        <strain evidence="2 3">DSM 45361</strain>
    </source>
</reference>
<dbReference type="Gene3D" id="3.40.50.1820">
    <property type="entry name" value="alpha/beta hydrolase"/>
    <property type="match status" value="1"/>
</dbReference>